<dbReference type="AlphaFoldDB" id="A0A8I3A8H7"/>
<evidence type="ECO:0000313" key="1">
    <source>
        <dbReference type="EMBL" id="KAG6375848.1"/>
    </source>
</evidence>
<gene>
    <name evidence="1" type="ORF">JVT61DRAFT_2707</name>
</gene>
<dbReference type="PANTHER" id="PTHR40124:SF1">
    <property type="entry name" value="DISAGGREGATASE RELATED REPEAT PROTEIN"/>
    <property type="match status" value="1"/>
</dbReference>
<organism evidence="1 2">
    <name type="scientific">Boletus reticuloceps</name>
    <dbReference type="NCBI Taxonomy" id="495285"/>
    <lineage>
        <taxon>Eukaryota</taxon>
        <taxon>Fungi</taxon>
        <taxon>Dikarya</taxon>
        <taxon>Basidiomycota</taxon>
        <taxon>Agaricomycotina</taxon>
        <taxon>Agaricomycetes</taxon>
        <taxon>Agaricomycetidae</taxon>
        <taxon>Boletales</taxon>
        <taxon>Boletineae</taxon>
        <taxon>Boletaceae</taxon>
        <taxon>Boletoideae</taxon>
        <taxon>Boletus</taxon>
    </lineage>
</organism>
<keyword evidence="2" id="KW-1185">Reference proteome</keyword>
<dbReference type="Gene3D" id="2.60.120.200">
    <property type="match status" value="1"/>
</dbReference>
<proteinExistence type="predicted"/>
<sequence length="157" mass="17411">MDDVRWCISSTLPRTNNPRLCVQTFGLCAMRRMGSPSAEVLSISPLAIGRVSRKTSCLNTPGQNDGGFTLEVDGRPVIHRTDVFYRNNVAQRVDEDGDVAQPAEFLGLFLGSVQLPTTESRYAHSPSSTFFGGHGKAYATPKQQYTWFKDFAIARYD</sequence>
<reference evidence="1" key="1">
    <citation type="submission" date="2021-03" db="EMBL/GenBank/DDBJ databases">
        <title>Evolutionary innovations through gain and loss of genes in the ectomycorrhizal Boletales.</title>
        <authorList>
            <person name="Wu G."/>
            <person name="Miyauchi S."/>
            <person name="Morin E."/>
            <person name="Yang Z.-L."/>
            <person name="Xu J."/>
            <person name="Martin F.M."/>
        </authorList>
    </citation>
    <scope>NUCLEOTIDE SEQUENCE</scope>
    <source>
        <strain evidence="1">BR01</strain>
    </source>
</reference>
<name>A0A8I3A8H7_9AGAM</name>
<evidence type="ECO:0000313" key="2">
    <source>
        <dbReference type="Proteomes" id="UP000683000"/>
    </source>
</evidence>
<dbReference type="EMBL" id="JAGFBS010000013">
    <property type="protein sequence ID" value="KAG6375848.1"/>
    <property type="molecule type" value="Genomic_DNA"/>
</dbReference>
<dbReference type="OrthoDB" id="3337916at2759"/>
<comment type="caution">
    <text evidence="1">The sequence shown here is derived from an EMBL/GenBank/DDBJ whole genome shotgun (WGS) entry which is preliminary data.</text>
</comment>
<protein>
    <submittedName>
        <fullName evidence="1">Uncharacterized protein</fullName>
    </submittedName>
</protein>
<dbReference type="Proteomes" id="UP000683000">
    <property type="component" value="Unassembled WGS sequence"/>
</dbReference>
<dbReference type="PANTHER" id="PTHR40124">
    <property type="match status" value="1"/>
</dbReference>
<accession>A0A8I3A8H7</accession>